<sequence length="71" mass="8292">MDNGIWKIATAKLCGQCIRDMEDEYIFAPMWRRTLGGKCERCGENRIVHEVQYTMNKRGLEKRGLENGLKE</sequence>
<organism evidence="1">
    <name type="scientific">Siphoviridae sp. ctLsx2</name>
    <dbReference type="NCBI Taxonomy" id="2826254"/>
    <lineage>
        <taxon>Viruses</taxon>
        <taxon>Duplodnaviria</taxon>
        <taxon>Heunggongvirae</taxon>
        <taxon>Uroviricota</taxon>
        <taxon>Caudoviricetes</taxon>
    </lineage>
</organism>
<protein>
    <submittedName>
        <fullName evidence="1">Uncharacterized protein</fullName>
    </submittedName>
</protein>
<dbReference type="EMBL" id="BK015728">
    <property type="protein sequence ID" value="DAE22173.1"/>
    <property type="molecule type" value="Genomic_DNA"/>
</dbReference>
<name>A0A8S5QTY9_9CAUD</name>
<reference evidence="1" key="1">
    <citation type="journal article" date="2021" name="Proc. Natl. Acad. Sci. U.S.A.">
        <title>A Catalog of Tens of Thousands of Viruses from Human Metagenomes Reveals Hidden Associations with Chronic Diseases.</title>
        <authorList>
            <person name="Tisza M.J."/>
            <person name="Buck C.B."/>
        </authorList>
    </citation>
    <scope>NUCLEOTIDE SEQUENCE</scope>
    <source>
        <strain evidence="1">CtLsx2</strain>
    </source>
</reference>
<accession>A0A8S5QTY9</accession>
<proteinExistence type="predicted"/>
<evidence type="ECO:0000313" key="1">
    <source>
        <dbReference type="EMBL" id="DAE22173.1"/>
    </source>
</evidence>